<accession>A0A0E9WDQ0</accession>
<proteinExistence type="predicted"/>
<reference evidence="2" key="2">
    <citation type="journal article" date="2015" name="Fish Shellfish Immunol.">
        <title>Early steps in the European eel (Anguilla anguilla)-Vibrio vulnificus interaction in the gills: Role of the RtxA13 toxin.</title>
        <authorList>
            <person name="Callol A."/>
            <person name="Pajuelo D."/>
            <person name="Ebbesson L."/>
            <person name="Teles M."/>
            <person name="MacKenzie S."/>
            <person name="Amaro C."/>
        </authorList>
    </citation>
    <scope>NUCLEOTIDE SEQUENCE</scope>
</reference>
<protein>
    <submittedName>
        <fullName evidence="2">Uncharacterized protein</fullName>
    </submittedName>
</protein>
<reference evidence="2" key="1">
    <citation type="submission" date="2014-11" db="EMBL/GenBank/DDBJ databases">
        <authorList>
            <person name="Amaro Gonzalez C."/>
        </authorList>
    </citation>
    <scope>NUCLEOTIDE SEQUENCE</scope>
</reference>
<dbReference type="EMBL" id="GBXM01020156">
    <property type="protein sequence ID" value="JAH88421.1"/>
    <property type="molecule type" value="Transcribed_RNA"/>
</dbReference>
<evidence type="ECO:0000313" key="2">
    <source>
        <dbReference type="EMBL" id="JAH88421.1"/>
    </source>
</evidence>
<sequence>MRMLLFDFMLCTLLPRQPTVLTHIAYCERLSEAVLQARIRSIT</sequence>
<dbReference type="AlphaFoldDB" id="A0A0E9WDQ0"/>
<keyword evidence="1" id="KW-0732">Signal</keyword>
<organism evidence="2">
    <name type="scientific">Anguilla anguilla</name>
    <name type="common">European freshwater eel</name>
    <name type="synonym">Muraena anguilla</name>
    <dbReference type="NCBI Taxonomy" id="7936"/>
    <lineage>
        <taxon>Eukaryota</taxon>
        <taxon>Metazoa</taxon>
        <taxon>Chordata</taxon>
        <taxon>Craniata</taxon>
        <taxon>Vertebrata</taxon>
        <taxon>Euteleostomi</taxon>
        <taxon>Actinopterygii</taxon>
        <taxon>Neopterygii</taxon>
        <taxon>Teleostei</taxon>
        <taxon>Anguilliformes</taxon>
        <taxon>Anguillidae</taxon>
        <taxon>Anguilla</taxon>
    </lineage>
</organism>
<evidence type="ECO:0000256" key="1">
    <source>
        <dbReference type="SAM" id="SignalP"/>
    </source>
</evidence>
<feature type="signal peptide" evidence="1">
    <location>
        <begin position="1"/>
        <end position="15"/>
    </location>
</feature>
<name>A0A0E9WDQ0_ANGAN</name>
<feature type="chain" id="PRO_5012000320" evidence="1">
    <location>
        <begin position="16"/>
        <end position="43"/>
    </location>
</feature>